<dbReference type="Proteomes" id="UP000582837">
    <property type="component" value="Unassembled WGS sequence"/>
</dbReference>
<accession>A0A841GNG4</accession>
<sequence length="93" mass="10299">MPNQPLEWLDHAAALVGLWVAAVALNTLWEAAAPKSFARDTQALLTINILLLGALARVVYDKTHSFSLAAIAVDMIWRWWAGILAWACENLEE</sequence>
<keyword evidence="1" id="KW-0472">Membrane</keyword>
<evidence type="ECO:0000313" key="2">
    <source>
        <dbReference type="EMBL" id="MBB6070361.1"/>
    </source>
</evidence>
<dbReference type="AlphaFoldDB" id="A0A841GNG4"/>
<comment type="caution">
    <text evidence="2">The sequence shown here is derived from an EMBL/GenBank/DDBJ whole genome shotgun (WGS) entry which is preliminary data.</text>
</comment>
<gene>
    <name evidence="2" type="ORF">HNQ61_001980</name>
</gene>
<name>A0A841GNG4_9BACT</name>
<dbReference type="RefSeq" id="WP_170035748.1">
    <property type="nucleotide sequence ID" value="NZ_JABDTL010000001.1"/>
</dbReference>
<proteinExistence type="predicted"/>
<reference evidence="2 3" key="1">
    <citation type="submission" date="2020-08" db="EMBL/GenBank/DDBJ databases">
        <title>Genomic Encyclopedia of Type Strains, Phase IV (KMG-IV): sequencing the most valuable type-strain genomes for metagenomic binning, comparative biology and taxonomic classification.</title>
        <authorList>
            <person name="Goeker M."/>
        </authorList>
    </citation>
    <scope>NUCLEOTIDE SEQUENCE [LARGE SCALE GENOMIC DNA]</scope>
    <source>
        <strain evidence="2 3">DSM 29007</strain>
    </source>
</reference>
<feature type="transmembrane region" description="Helical" evidence="1">
    <location>
        <begin position="12"/>
        <end position="31"/>
    </location>
</feature>
<keyword evidence="1" id="KW-1133">Transmembrane helix</keyword>
<protein>
    <submittedName>
        <fullName evidence="2">Uncharacterized protein</fullName>
    </submittedName>
</protein>
<evidence type="ECO:0000313" key="3">
    <source>
        <dbReference type="Proteomes" id="UP000582837"/>
    </source>
</evidence>
<dbReference type="EMBL" id="JACHIA010000004">
    <property type="protein sequence ID" value="MBB6070361.1"/>
    <property type="molecule type" value="Genomic_DNA"/>
</dbReference>
<keyword evidence="1" id="KW-0812">Transmembrane</keyword>
<organism evidence="2 3">
    <name type="scientific">Longimicrobium terrae</name>
    <dbReference type="NCBI Taxonomy" id="1639882"/>
    <lineage>
        <taxon>Bacteria</taxon>
        <taxon>Pseudomonadati</taxon>
        <taxon>Gemmatimonadota</taxon>
        <taxon>Longimicrobiia</taxon>
        <taxon>Longimicrobiales</taxon>
        <taxon>Longimicrobiaceae</taxon>
        <taxon>Longimicrobium</taxon>
    </lineage>
</organism>
<feature type="transmembrane region" description="Helical" evidence="1">
    <location>
        <begin position="43"/>
        <end position="60"/>
    </location>
</feature>
<evidence type="ECO:0000256" key="1">
    <source>
        <dbReference type="SAM" id="Phobius"/>
    </source>
</evidence>
<keyword evidence="3" id="KW-1185">Reference proteome</keyword>